<organism evidence="1 2">
    <name type="scientific">Danio rerio</name>
    <name type="common">Zebrafish</name>
    <name type="synonym">Brachydanio rerio</name>
    <dbReference type="NCBI Taxonomy" id="7955"/>
    <lineage>
        <taxon>Eukaryota</taxon>
        <taxon>Metazoa</taxon>
        <taxon>Chordata</taxon>
        <taxon>Craniata</taxon>
        <taxon>Vertebrata</taxon>
        <taxon>Euteleostomi</taxon>
        <taxon>Actinopterygii</taxon>
        <taxon>Neopterygii</taxon>
        <taxon>Teleostei</taxon>
        <taxon>Ostariophysi</taxon>
        <taxon>Cypriniformes</taxon>
        <taxon>Danionidae</taxon>
        <taxon>Danioninae</taxon>
        <taxon>Danio</taxon>
    </lineage>
</organism>
<gene>
    <name evidence="2" type="primary">wu:fk65c09</name>
</gene>
<accession>A0AC58G542</accession>
<name>A0AC58G542_DANRE</name>
<dbReference type="RefSeq" id="XP_073764858.1">
    <property type="nucleotide sequence ID" value="XM_073908757.1"/>
</dbReference>
<keyword evidence="1" id="KW-1185">Reference proteome</keyword>
<reference evidence="2" key="1">
    <citation type="submission" date="2025-08" db="UniProtKB">
        <authorList>
            <consortium name="RefSeq"/>
        </authorList>
    </citation>
    <scope>IDENTIFICATION</scope>
    <source>
        <strain evidence="2">Tuebingen</strain>
        <tissue evidence="2">Fibroblasts and whole tissue</tissue>
    </source>
</reference>
<protein>
    <submittedName>
        <fullName evidence="2">Keratin, type I cytoskeletal 19</fullName>
    </submittedName>
</protein>
<sequence>MVLSRSQQLSGRSLASAVTHSRGPVSFSSFGNQSMVAGALKSGSGMGFGSGASLGFGSGASLGFGSGSGMGFGSGSGMGFGSGSGLGFGSGGGLGFGSGFGAGFGSHLRTVGGGVSNVSGSSISASFRSDRGSFAGAVSNIVNEKKQLQTLNDRLASYLEKVKRLETTNHELNEKLRAFTSNRVQSSFDLEPYELQIRPLREQLLLLIQEHTRIGLAVDNAKLAAEDFRMKFETELAMVQSVEGDIAGLRSLKQEYDATNAALQTELTALGQERSAIRDAHQQEMVSLRGQMAGTVTVDVKEIESADLSRVIAEIRSEYETAIEKNRKEAEHWYTKQMEQKQAETELITETTVSGSSEITDSRKQTMSLQTQLDAALMQKGSLDQRALEVQAQYQTQLQSLAHLAAGLEEELSSVRESAIQQSRDYQQLLSTKVQLESEIHTYKQLLAAAGDMRVALVPSNTHSAKLKLVDGGAAAASSGAVGGVTVSVSTSSDVKSTGSLAASVGGAVADAALSVGGATADAVLSVGGATADAVLSVGGATVDSVMSSGSVSSSVTLSSSSVLP</sequence>
<proteinExistence type="predicted"/>
<evidence type="ECO:0000313" key="1">
    <source>
        <dbReference type="Proteomes" id="UP000000437"/>
    </source>
</evidence>
<dbReference type="Proteomes" id="UP000000437">
    <property type="component" value="Chromosome 1"/>
</dbReference>
<evidence type="ECO:0000313" key="2">
    <source>
        <dbReference type="RefSeq" id="XP_073764858.1"/>
    </source>
</evidence>